<reference evidence="9" key="1">
    <citation type="submission" date="2022-03" db="EMBL/GenBank/DDBJ databases">
        <title>Description of Abyssus ytuae gen. nov., sp. nov., a novel member of the family Flavobacteriaceae isolated from the sediment of Mariana Trench.</title>
        <authorList>
            <person name="Zhang J."/>
            <person name="Xu X."/>
        </authorList>
    </citation>
    <scope>NUCLEOTIDE SEQUENCE</scope>
    <source>
        <strain evidence="9">MT3330</strain>
    </source>
</reference>
<feature type="transmembrane region" description="Helical" evidence="7">
    <location>
        <begin position="228"/>
        <end position="247"/>
    </location>
</feature>
<keyword evidence="2 7" id="KW-0812">Transmembrane</keyword>
<organism evidence="9 10">
    <name type="scientific">Abyssalbus ytuae</name>
    <dbReference type="NCBI Taxonomy" id="2926907"/>
    <lineage>
        <taxon>Bacteria</taxon>
        <taxon>Pseudomonadati</taxon>
        <taxon>Bacteroidota</taxon>
        <taxon>Flavobacteriia</taxon>
        <taxon>Flavobacteriales</taxon>
        <taxon>Flavobacteriaceae</taxon>
        <taxon>Abyssalbus</taxon>
    </lineage>
</organism>
<dbReference type="Pfam" id="PF05090">
    <property type="entry name" value="HTTM"/>
    <property type="match status" value="1"/>
</dbReference>
<dbReference type="InterPro" id="IPR007782">
    <property type="entry name" value="VKG_COase"/>
</dbReference>
<name>A0A9E7D0N2_9FLAO</name>
<sequence length="439" mass="51671">MLNKLLFKQIDNSPLIVFRIIFGLLIALESFGAIFTGWITRTLVEPEFTFNFIGFDFLQPLPGYGMYFYFAVMGFCGLLVMTGYKYKWSLGLFTILWTSVYLMQKASYNNHYYLLILICILMLLVPANRYFSIDAKQNLAIKSISMPRWCSLIIILQIWIVYTYASLAKIYPDWLDLSVAETLMKPKQNYPVIGQILQQKWLHAFISYTGIFFDLLIVPLLLWKPTRVLAFIASIIFHIFNSIVFQIGIFPYLSLAFTLFFFEPATIRNIFLKKKPLYTENEIIIPKYRTSLMVIGSIYFLVHISLPLRHWLIKDDVLWTEEGHRLSWRMMLRSKQGYISFKVVDKNSGQTSIVYPKDYLSKKQQRIIATKPDVIWQFVQRLKKNYNNEGKEVAIYINRSKVRVNNGELMPFIDPDVDLASEKWHPLKHHTWILPYKKE</sequence>
<dbReference type="GO" id="GO:0012505">
    <property type="term" value="C:endomembrane system"/>
    <property type="evidence" value="ECO:0007669"/>
    <property type="project" value="UniProtKB-SubCell"/>
</dbReference>
<evidence type="ECO:0000313" key="10">
    <source>
        <dbReference type="Proteomes" id="UP000831290"/>
    </source>
</evidence>
<keyword evidence="4 7" id="KW-0472">Membrane</keyword>
<keyword evidence="3 7" id="KW-1133">Transmembrane helix</keyword>
<evidence type="ECO:0000313" key="9">
    <source>
        <dbReference type="EMBL" id="UOB16193.1"/>
    </source>
</evidence>
<keyword evidence="10" id="KW-1185">Reference proteome</keyword>
<dbReference type="GO" id="GO:0008488">
    <property type="term" value="F:gamma-glutamyl carboxylase activity"/>
    <property type="evidence" value="ECO:0007669"/>
    <property type="project" value="InterPro"/>
</dbReference>
<dbReference type="PANTHER" id="PTHR12639:SF7">
    <property type="entry name" value="HTTM DOMAIN-CONTAINING PROTEIN"/>
    <property type="match status" value="1"/>
</dbReference>
<proteinExistence type="predicted"/>
<comment type="subcellular location">
    <subcellularLocation>
        <location evidence="1">Endomembrane system</location>
        <topology evidence="1">Multi-pass membrane protein</topology>
    </subcellularLocation>
</comment>
<dbReference type="EMBL" id="CP094358">
    <property type="protein sequence ID" value="UOB16193.1"/>
    <property type="molecule type" value="Genomic_DNA"/>
</dbReference>
<evidence type="ECO:0000259" key="8">
    <source>
        <dbReference type="SMART" id="SM00752"/>
    </source>
</evidence>
<dbReference type="KEGG" id="fbm:MQE35_10640"/>
<evidence type="ECO:0000256" key="2">
    <source>
        <dbReference type="ARBA" id="ARBA00022692"/>
    </source>
</evidence>
<feature type="transmembrane region" description="Helical" evidence="7">
    <location>
        <begin position="64"/>
        <end position="81"/>
    </location>
</feature>
<evidence type="ECO:0000256" key="5">
    <source>
        <dbReference type="ARBA" id="ARBA00023157"/>
    </source>
</evidence>
<dbReference type="InterPro" id="IPR053934">
    <property type="entry name" value="HTTM_dom"/>
</dbReference>
<protein>
    <submittedName>
        <fullName evidence="9">HTTM domain-containing protein</fullName>
    </submittedName>
</protein>
<feature type="transmembrane region" description="Helical" evidence="7">
    <location>
        <begin position="149"/>
        <end position="167"/>
    </location>
</feature>
<dbReference type="Proteomes" id="UP000831290">
    <property type="component" value="Chromosome"/>
</dbReference>
<dbReference type="GO" id="GO:0019842">
    <property type="term" value="F:vitamin binding"/>
    <property type="evidence" value="ECO:0007669"/>
    <property type="project" value="TreeGrafter"/>
</dbReference>
<dbReference type="InterPro" id="IPR011020">
    <property type="entry name" value="HTTM-like"/>
</dbReference>
<dbReference type="PANTHER" id="PTHR12639">
    <property type="entry name" value="VITAMIN K-DEPENDENT GAMMA-CARBOXYLASE"/>
    <property type="match status" value="1"/>
</dbReference>
<dbReference type="SMART" id="SM00752">
    <property type="entry name" value="HTTM"/>
    <property type="match status" value="1"/>
</dbReference>
<evidence type="ECO:0000256" key="6">
    <source>
        <dbReference type="ARBA" id="ARBA00023239"/>
    </source>
</evidence>
<feature type="transmembrane region" description="Helical" evidence="7">
    <location>
        <begin position="110"/>
        <end position="128"/>
    </location>
</feature>
<keyword evidence="5" id="KW-1015">Disulfide bond</keyword>
<keyword evidence="6" id="KW-0456">Lyase</keyword>
<feature type="domain" description="HTTM-like" evidence="8">
    <location>
        <begin position="7"/>
        <end position="266"/>
    </location>
</feature>
<evidence type="ECO:0000256" key="3">
    <source>
        <dbReference type="ARBA" id="ARBA00022989"/>
    </source>
</evidence>
<feature type="transmembrane region" description="Helical" evidence="7">
    <location>
        <begin position="20"/>
        <end position="44"/>
    </location>
</feature>
<dbReference type="RefSeq" id="WP_255841359.1">
    <property type="nucleotide sequence ID" value="NZ_CP094358.1"/>
</dbReference>
<gene>
    <name evidence="9" type="ORF">MQE35_10640</name>
</gene>
<evidence type="ECO:0000256" key="7">
    <source>
        <dbReference type="SAM" id="Phobius"/>
    </source>
</evidence>
<feature type="transmembrane region" description="Helical" evidence="7">
    <location>
        <begin position="88"/>
        <end position="104"/>
    </location>
</feature>
<evidence type="ECO:0000256" key="4">
    <source>
        <dbReference type="ARBA" id="ARBA00023136"/>
    </source>
</evidence>
<accession>A0A9E7D0N2</accession>
<feature type="transmembrane region" description="Helical" evidence="7">
    <location>
        <begin position="201"/>
        <end position="221"/>
    </location>
</feature>
<evidence type="ECO:0000256" key="1">
    <source>
        <dbReference type="ARBA" id="ARBA00004127"/>
    </source>
</evidence>
<dbReference type="AlphaFoldDB" id="A0A9E7D0N2"/>
<dbReference type="InterPro" id="IPR053935">
    <property type="entry name" value="VKGC_lumenal_dom"/>
</dbReference>
<dbReference type="Pfam" id="PF22777">
    <property type="entry name" value="VKGC_lumenal_dom"/>
    <property type="match status" value="1"/>
</dbReference>